<dbReference type="PROSITE" id="PS50231">
    <property type="entry name" value="RICIN_B_LECTIN"/>
    <property type="match status" value="1"/>
</dbReference>
<evidence type="ECO:0000256" key="5">
    <source>
        <dbReference type="ARBA" id="ARBA00022734"/>
    </source>
</evidence>
<dbReference type="GO" id="GO:0008593">
    <property type="term" value="P:regulation of Notch signaling pathway"/>
    <property type="evidence" value="ECO:0007669"/>
    <property type="project" value="TreeGrafter"/>
</dbReference>
<dbReference type="EC" id="2.4.1.-" evidence="13"/>
<keyword evidence="9" id="KW-0472">Membrane</keyword>
<name>A0AAN8WPX2_HALRR</name>
<evidence type="ECO:0000256" key="4">
    <source>
        <dbReference type="ARBA" id="ARBA00022692"/>
    </source>
</evidence>
<comment type="cofactor">
    <cofactor evidence="1 13">
        <name>Mn(2+)</name>
        <dbReference type="ChEBI" id="CHEBI:29035"/>
    </cofactor>
</comment>
<keyword evidence="16" id="KW-1185">Reference proteome</keyword>
<dbReference type="PANTHER" id="PTHR11675">
    <property type="entry name" value="N-ACETYLGALACTOSAMINYLTRANSFERASE"/>
    <property type="match status" value="1"/>
</dbReference>
<evidence type="ECO:0000259" key="14">
    <source>
        <dbReference type="SMART" id="SM00458"/>
    </source>
</evidence>
<keyword evidence="7" id="KW-1133">Transmembrane helix</keyword>
<dbReference type="SMART" id="SM00458">
    <property type="entry name" value="RICIN"/>
    <property type="match status" value="1"/>
</dbReference>
<keyword evidence="6" id="KW-0735">Signal-anchor</keyword>
<sequence>MGPNSNPCPGEKQSFTNGPMVTCVTSYQISNAAAVMSAPRGIECKDILYPSQLPSASVIVCFYREDHAALLRTVHSILDRTPSDYLKELLLVDDTDEDTYNAEVSDKLQHLSRKIRLLRTPKREGLIRARVFGARRASGEVLVFLDSHVEVNIGWMEPLLARIKENRTHVVTPIIDVISPDTFQYTASPLVRGGFNWGLHFKWDNIPSSYFLDKNNLVNPIRSPTMAGGLFAIERAYFKELGEYDIGMDVWGGENLEISFRIWMCGGNLEILPCSRVGHIFRRRRPYGGPNGQDSLLRNSLRVAHVWMDHYKENFFKIRPEAKKIDYGDVSERLELRNNLHCKSFSWYLKNVYPELGKVGESDTLTDGGEKGLLAGKVFQPWNKRSRNYTHKWLIRLTGSKYCMESEDDVSKKGSRLVLADCVEWSRQTFYQTDRNEMVIGKLLCLEASDHFPHLGKCHEMGGTQEWKLSLQMGVALYNMALGLCLAAEEKRSGAPVIMAMCSTPDLATWDLVDIL</sequence>
<dbReference type="GO" id="GO:0004653">
    <property type="term" value="F:polypeptide N-acetylgalactosaminyltransferase activity"/>
    <property type="evidence" value="ECO:0007669"/>
    <property type="project" value="TreeGrafter"/>
</dbReference>
<evidence type="ECO:0000256" key="2">
    <source>
        <dbReference type="ARBA" id="ARBA00004323"/>
    </source>
</evidence>
<evidence type="ECO:0000313" key="15">
    <source>
        <dbReference type="EMBL" id="KAK7066078.1"/>
    </source>
</evidence>
<keyword evidence="5 13" id="KW-0430">Lectin</keyword>
<dbReference type="CDD" id="cd02510">
    <property type="entry name" value="pp-GalNAc-T"/>
    <property type="match status" value="1"/>
</dbReference>
<proteinExistence type="inferred from homology"/>
<comment type="caution">
    <text evidence="15">The sequence shown here is derived from an EMBL/GenBank/DDBJ whole genome shotgun (WGS) entry which is preliminary data.</text>
</comment>
<dbReference type="InterPro" id="IPR035992">
    <property type="entry name" value="Ricin_B-like_lectins"/>
</dbReference>
<keyword evidence="13" id="KW-0808">Transferase</keyword>
<dbReference type="InterPro" id="IPR045885">
    <property type="entry name" value="GalNAc-T"/>
</dbReference>
<dbReference type="Gene3D" id="3.90.550.10">
    <property type="entry name" value="Spore Coat Polysaccharide Biosynthesis Protein SpsA, Chain A"/>
    <property type="match status" value="1"/>
</dbReference>
<dbReference type="InterPro" id="IPR029044">
    <property type="entry name" value="Nucleotide-diphossugar_trans"/>
</dbReference>
<feature type="domain" description="Ricin B lectin" evidence="14">
    <location>
        <begin position="390"/>
        <end position="513"/>
    </location>
</feature>
<dbReference type="GO" id="GO:0006493">
    <property type="term" value="P:protein O-linked glycosylation"/>
    <property type="evidence" value="ECO:0007669"/>
    <property type="project" value="TreeGrafter"/>
</dbReference>
<evidence type="ECO:0000256" key="12">
    <source>
        <dbReference type="ARBA" id="ARBA00023211"/>
    </source>
</evidence>
<evidence type="ECO:0000256" key="1">
    <source>
        <dbReference type="ARBA" id="ARBA00001936"/>
    </source>
</evidence>
<comment type="similarity">
    <text evidence="3 13">Belongs to the glycosyltransferase 2 family. GalNAc-T subfamily.</text>
</comment>
<protein>
    <recommendedName>
        <fullName evidence="13">Polypeptide N-acetylgalactosaminyltransferase</fullName>
        <ecNumber evidence="13">2.4.1.-</ecNumber>
    </recommendedName>
    <alternativeName>
        <fullName evidence="13">Protein-UDP acetylgalactosaminyltransferase</fullName>
    </alternativeName>
</protein>
<evidence type="ECO:0000256" key="9">
    <source>
        <dbReference type="ARBA" id="ARBA00023136"/>
    </source>
</evidence>
<evidence type="ECO:0000256" key="8">
    <source>
        <dbReference type="ARBA" id="ARBA00023034"/>
    </source>
</evidence>
<dbReference type="Pfam" id="PF00652">
    <property type="entry name" value="Ricin_B_lectin"/>
    <property type="match status" value="1"/>
</dbReference>
<evidence type="ECO:0000313" key="16">
    <source>
        <dbReference type="Proteomes" id="UP001381693"/>
    </source>
</evidence>
<evidence type="ECO:0000256" key="10">
    <source>
        <dbReference type="ARBA" id="ARBA00023157"/>
    </source>
</evidence>
<dbReference type="FunFam" id="3.90.550.10:FF:000053">
    <property type="entry name" value="Polypeptide N-acetylgalactosaminyltransferase"/>
    <property type="match status" value="1"/>
</dbReference>
<evidence type="ECO:0000256" key="11">
    <source>
        <dbReference type="ARBA" id="ARBA00023180"/>
    </source>
</evidence>
<evidence type="ECO:0000256" key="3">
    <source>
        <dbReference type="ARBA" id="ARBA00005680"/>
    </source>
</evidence>
<keyword evidence="11" id="KW-0325">Glycoprotein</keyword>
<accession>A0AAN8WPX2</accession>
<evidence type="ECO:0000256" key="6">
    <source>
        <dbReference type="ARBA" id="ARBA00022968"/>
    </source>
</evidence>
<dbReference type="EMBL" id="JAXCGZ010019461">
    <property type="protein sequence ID" value="KAK7066078.1"/>
    <property type="molecule type" value="Genomic_DNA"/>
</dbReference>
<dbReference type="InterPro" id="IPR000772">
    <property type="entry name" value="Ricin_B_lectin"/>
</dbReference>
<evidence type="ECO:0000256" key="7">
    <source>
        <dbReference type="ARBA" id="ARBA00022989"/>
    </source>
</evidence>
<dbReference type="AlphaFoldDB" id="A0AAN8WPX2"/>
<dbReference type="SUPFAM" id="SSF53448">
    <property type="entry name" value="Nucleotide-diphospho-sugar transferases"/>
    <property type="match status" value="1"/>
</dbReference>
<dbReference type="GO" id="GO:0005112">
    <property type="term" value="F:Notch binding"/>
    <property type="evidence" value="ECO:0007669"/>
    <property type="project" value="TreeGrafter"/>
</dbReference>
<gene>
    <name evidence="15" type="ORF">SK128_019191</name>
</gene>
<keyword evidence="10 13" id="KW-1015">Disulfide bond</keyword>
<evidence type="ECO:0000256" key="13">
    <source>
        <dbReference type="RuleBase" id="RU361242"/>
    </source>
</evidence>
<organism evidence="15 16">
    <name type="scientific">Halocaridina rubra</name>
    <name type="common">Hawaiian red shrimp</name>
    <dbReference type="NCBI Taxonomy" id="373956"/>
    <lineage>
        <taxon>Eukaryota</taxon>
        <taxon>Metazoa</taxon>
        <taxon>Ecdysozoa</taxon>
        <taxon>Arthropoda</taxon>
        <taxon>Crustacea</taxon>
        <taxon>Multicrustacea</taxon>
        <taxon>Malacostraca</taxon>
        <taxon>Eumalacostraca</taxon>
        <taxon>Eucarida</taxon>
        <taxon>Decapoda</taxon>
        <taxon>Pleocyemata</taxon>
        <taxon>Caridea</taxon>
        <taxon>Atyoidea</taxon>
        <taxon>Atyidae</taxon>
        <taxon>Halocaridina</taxon>
    </lineage>
</organism>
<dbReference type="Gene3D" id="2.80.10.50">
    <property type="match status" value="1"/>
</dbReference>
<keyword evidence="12 13" id="KW-0464">Manganese</keyword>
<keyword evidence="4" id="KW-0812">Transmembrane</keyword>
<dbReference type="InterPro" id="IPR001173">
    <property type="entry name" value="Glyco_trans_2-like"/>
</dbReference>
<keyword evidence="13" id="KW-0328">Glycosyltransferase</keyword>
<comment type="pathway">
    <text evidence="13">Protein modification; protein glycosylation.</text>
</comment>
<reference evidence="15 16" key="1">
    <citation type="submission" date="2023-11" db="EMBL/GenBank/DDBJ databases">
        <title>Halocaridina rubra genome assembly.</title>
        <authorList>
            <person name="Smith C."/>
        </authorList>
    </citation>
    <scope>NUCLEOTIDE SEQUENCE [LARGE SCALE GENOMIC DNA]</scope>
    <source>
        <strain evidence="15">EP-1</strain>
        <tissue evidence="15">Whole</tissue>
    </source>
</reference>
<dbReference type="SUPFAM" id="SSF50370">
    <property type="entry name" value="Ricin B-like lectins"/>
    <property type="match status" value="1"/>
</dbReference>
<dbReference type="Pfam" id="PF00535">
    <property type="entry name" value="Glycos_transf_2"/>
    <property type="match status" value="1"/>
</dbReference>
<dbReference type="GO" id="GO:0030246">
    <property type="term" value="F:carbohydrate binding"/>
    <property type="evidence" value="ECO:0007669"/>
    <property type="project" value="UniProtKB-KW"/>
</dbReference>
<dbReference type="Proteomes" id="UP001381693">
    <property type="component" value="Unassembled WGS sequence"/>
</dbReference>
<comment type="subcellular location">
    <subcellularLocation>
        <location evidence="2 13">Golgi apparatus membrane</location>
        <topology evidence="2 13">Single-pass type II membrane protein</topology>
    </subcellularLocation>
</comment>
<keyword evidence="8 13" id="KW-0333">Golgi apparatus</keyword>
<dbReference type="PANTHER" id="PTHR11675:SF63">
    <property type="entry name" value="POLYPEPTIDE N-ACETYLGALACTOSAMINYLTRANSFERASE"/>
    <property type="match status" value="1"/>
</dbReference>
<dbReference type="GO" id="GO:0000139">
    <property type="term" value="C:Golgi membrane"/>
    <property type="evidence" value="ECO:0007669"/>
    <property type="project" value="UniProtKB-SubCell"/>
</dbReference>